<evidence type="ECO:0000256" key="2">
    <source>
        <dbReference type="ARBA" id="ARBA00022475"/>
    </source>
</evidence>
<dbReference type="Proteomes" id="UP000772186">
    <property type="component" value="Unassembled WGS sequence"/>
</dbReference>
<dbReference type="PANTHER" id="PTHR45745">
    <property type="entry name" value="PHOSPHOMANNOMUTASE 45A"/>
    <property type="match status" value="1"/>
</dbReference>
<feature type="transmembrane region" description="Helical" evidence="9">
    <location>
        <begin position="734"/>
        <end position="760"/>
    </location>
</feature>
<keyword evidence="5" id="KW-0460">Magnesium</keyword>
<feature type="transmembrane region" description="Helical" evidence="9">
    <location>
        <begin position="701"/>
        <end position="722"/>
    </location>
</feature>
<keyword evidence="12" id="KW-1185">Reference proteome</keyword>
<feature type="transmembrane region" description="Helical" evidence="9">
    <location>
        <begin position="659"/>
        <end position="681"/>
    </location>
</feature>
<evidence type="ECO:0000259" key="10">
    <source>
        <dbReference type="Pfam" id="PF02878"/>
    </source>
</evidence>
<dbReference type="GO" id="GO:0006166">
    <property type="term" value="P:purine ribonucleoside salvage"/>
    <property type="evidence" value="ECO:0007669"/>
    <property type="project" value="TreeGrafter"/>
</dbReference>
<keyword evidence="7 9" id="KW-0472">Membrane</keyword>
<comment type="caution">
    <text evidence="11">The sequence shown here is derived from an EMBL/GenBank/DDBJ whole genome shotgun (WGS) entry which is preliminary data.</text>
</comment>
<dbReference type="InterPro" id="IPR005844">
    <property type="entry name" value="A-D-PHexomutase_a/b/a-I"/>
</dbReference>
<dbReference type="RefSeq" id="WP_223644608.1">
    <property type="nucleotide sequence ID" value="NZ_JAIQBY010000013.1"/>
</dbReference>
<evidence type="ECO:0000256" key="8">
    <source>
        <dbReference type="ARBA" id="ARBA00023235"/>
    </source>
</evidence>
<gene>
    <name evidence="11" type="ORF">LAD73_01650</name>
</gene>
<dbReference type="Gene3D" id="3.40.120.10">
    <property type="entry name" value="Alpha-D-Glucose-1,6-Bisphosphate, subunit A, domain 3"/>
    <property type="match status" value="1"/>
</dbReference>
<evidence type="ECO:0000256" key="5">
    <source>
        <dbReference type="ARBA" id="ARBA00022842"/>
    </source>
</evidence>
<feature type="transmembrane region" description="Helical" evidence="9">
    <location>
        <begin position="814"/>
        <end position="832"/>
    </location>
</feature>
<feature type="domain" description="Alpha-D-phosphohexomutase alpha/beta/alpha" evidence="10">
    <location>
        <begin position="60"/>
        <end position="181"/>
    </location>
</feature>
<protein>
    <submittedName>
        <fullName evidence="11">Lysylphosphatidylglycerol synthase domain-containing protein</fullName>
    </submittedName>
</protein>
<accession>A0A953NEF0</accession>
<evidence type="ECO:0000256" key="3">
    <source>
        <dbReference type="ARBA" id="ARBA00022692"/>
    </source>
</evidence>
<feature type="transmembrane region" description="Helical" evidence="9">
    <location>
        <begin position="903"/>
        <end position="930"/>
    </location>
</feature>
<dbReference type="GO" id="GO:0008973">
    <property type="term" value="F:phosphopentomutase activity"/>
    <property type="evidence" value="ECO:0007669"/>
    <property type="project" value="TreeGrafter"/>
</dbReference>
<proteinExistence type="predicted"/>
<dbReference type="GO" id="GO:0005886">
    <property type="term" value="C:plasma membrane"/>
    <property type="evidence" value="ECO:0007669"/>
    <property type="project" value="UniProtKB-SubCell"/>
</dbReference>
<keyword evidence="3 9" id="KW-0812">Transmembrane</keyword>
<evidence type="ECO:0000256" key="9">
    <source>
        <dbReference type="SAM" id="Phobius"/>
    </source>
</evidence>
<dbReference type="AlphaFoldDB" id="A0A953NEF0"/>
<dbReference type="Pfam" id="PF02878">
    <property type="entry name" value="PGM_PMM_I"/>
    <property type="match status" value="1"/>
</dbReference>
<feature type="transmembrane region" description="Helical" evidence="9">
    <location>
        <begin position="557"/>
        <end position="576"/>
    </location>
</feature>
<sequence length="985" mass="113946">MSNRSFFNKPDQDKFLNSEYTNELSNFRIESSEEKIDTSFFNSIRNINNRIISDIGDGANSLNDLTIVAIAKAFCKIDDPYKKEEKKIFLISDSKMKSQMFLNIFARVLTENNYKIFSIDESYHAPLNIQKYASIRNKCEIIVTFQSCNGDDKKMQILFNNKNGSPFDDEKMQKIMSEMSRTNLLEINLPELPAKINYDLSHLNYINEIVEHYKDNKYLGEKFIKFGIDFSDASSYDFFTSGFDKLKLNYFSKKRNKDSNYYHVDNQKYLMPIYWKGLFKGSKANFVINQQCTGINLCIKHKSVFKFFKSDELAAIYLHFLINEDLKLTKEELSRFIIAKNSYVGSLTKKIAEINGIQTYDFINKSTIHDIVKKTNKKLLFAFTASNEFLSHNSINKNFDGYQFLFEILRMINYYKVEKNKDLFDILKEIYQTYGQHQLCVKSYEMNFDSAKRFIQRIKQVEKISDKYKIVRFQELSNIDNLYNVYQLSFQNKESTYIKYNQALNSIQIYCETLENKKEDNRELTMVVRNHEIVNGLVDLKEDNQESKVSKKSIIKFSFYFAIFAAIILFLFYTVYKIDDGNNDGPIAVMSAIIKKLYVKFDAPSNSRHVNDGYLARAAFAFMCLSFLAVAVIQAWVFKKLIKLQGGKVKWRDVFTGSAIGLIIQTLTPKSIGGDLATYWYLRRRDVSRPIMMSSIVVNTFIWQITNIISTIIFVPMGVAAYKNFFSGDNPIVAFFIIMLILGLIFDTGLAIILLVMTVSVKVQNFLIKIIVLMAEWLPFIKSYDPFAIKAKFKYEMFNIRQCMKKTFKNPWHFIEMVIIKMIPLLISPTALQAKSLDIVKPDIQYGYYINMTVQSTLTRVANAISLTPGGTGTSDFLYKSIVLDSIQSTAYDGKNQYSNAGIITAMSTLGTVIIASLVSAILLMLVYIGERRVDYYKKKTKNLKLLMNNNLNKKIKTTTKYYKISFSLFYLAIIVLTPIFIFVG</sequence>
<keyword evidence="8" id="KW-0413">Isomerase</keyword>
<dbReference type="GO" id="GO:0005975">
    <property type="term" value="P:carbohydrate metabolic process"/>
    <property type="evidence" value="ECO:0007669"/>
    <property type="project" value="InterPro"/>
</dbReference>
<feature type="transmembrane region" description="Helical" evidence="9">
    <location>
        <begin position="962"/>
        <end position="984"/>
    </location>
</feature>
<evidence type="ECO:0000256" key="4">
    <source>
        <dbReference type="ARBA" id="ARBA00022723"/>
    </source>
</evidence>
<dbReference type="EMBL" id="JAIQBY010000013">
    <property type="protein sequence ID" value="MBZ4195423.1"/>
    <property type="molecule type" value="Genomic_DNA"/>
</dbReference>
<evidence type="ECO:0000313" key="12">
    <source>
        <dbReference type="Proteomes" id="UP000772186"/>
    </source>
</evidence>
<evidence type="ECO:0000256" key="1">
    <source>
        <dbReference type="ARBA" id="ARBA00004651"/>
    </source>
</evidence>
<evidence type="ECO:0000313" key="11">
    <source>
        <dbReference type="EMBL" id="MBZ4195423.1"/>
    </source>
</evidence>
<dbReference type="Pfam" id="PF03706">
    <property type="entry name" value="LPG_synthase_TM"/>
    <property type="match status" value="1"/>
</dbReference>
<keyword evidence="6 9" id="KW-1133">Transmembrane helix</keyword>
<keyword evidence="4" id="KW-0479">Metal-binding</keyword>
<dbReference type="GO" id="GO:0046872">
    <property type="term" value="F:metal ion binding"/>
    <property type="evidence" value="ECO:0007669"/>
    <property type="project" value="UniProtKB-KW"/>
</dbReference>
<organism evidence="11 12">
    <name type="scientific">Mycoplasma tauri</name>
    <dbReference type="NCBI Taxonomy" id="547987"/>
    <lineage>
        <taxon>Bacteria</taxon>
        <taxon>Bacillati</taxon>
        <taxon>Mycoplasmatota</taxon>
        <taxon>Mollicutes</taxon>
        <taxon>Mycoplasmataceae</taxon>
        <taxon>Mycoplasma</taxon>
    </lineage>
</organism>
<dbReference type="InterPro" id="IPR022791">
    <property type="entry name" value="L-PG_synthase/AglD"/>
</dbReference>
<evidence type="ECO:0000256" key="7">
    <source>
        <dbReference type="ARBA" id="ARBA00023136"/>
    </source>
</evidence>
<keyword evidence="2" id="KW-1003">Cell membrane</keyword>
<evidence type="ECO:0000256" key="6">
    <source>
        <dbReference type="ARBA" id="ARBA00022989"/>
    </source>
</evidence>
<dbReference type="PANTHER" id="PTHR45745:SF1">
    <property type="entry name" value="PHOSPHOGLUCOMUTASE 2B-RELATED"/>
    <property type="match status" value="1"/>
</dbReference>
<reference evidence="11 12" key="1">
    <citation type="submission" date="2021-09" db="EMBL/GenBank/DDBJ databases">
        <title>WGS of Mycoplasma sp. Zaradi2 strains.</title>
        <authorList>
            <person name="Spergser J."/>
        </authorList>
    </citation>
    <scope>NUCLEOTIDE SEQUENCE [LARGE SCALE GENOMIC DNA]</scope>
    <source>
        <strain evidence="11 12">1331</strain>
    </source>
</reference>
<name>A0A953NEF0_9MOLU</name>
<comment type="subcellular location">
    <subcellularLocation>
        <location evidence="1">Cell membrane</location>
        <topology evidence="1">Multi-pass membrane protein</topology>
    </subcellularLocation>
</comment>
<feature type="transmembrane region" description="Helical" evidence="9">
    <location>
        <begin position="614"/>
        <end position="638"/>
    </location>
</feature>